<dbReference type="GO" id="GO:0000981">
    <property type="term" value="F:DNA-binding transcription factor activity, RNA polymerase II-specific"/>
    <property type="evidence" value="ECO:0007669"/>
    <property type="project" value="TreeGrafter"/>
</dbReference>
<organism evidence="7 8">
    <name type="scientific">Megalurothrips usitatus</name>
    <name type="common">bean blossom thrips</name>
    <dbReference type="NCBI Taxonomy" id="439358"/>
    <lineage>
        <taxon>Eukaryota</taxon>
        <taxon>Metazoa</taxon>
        <taxon>Ecdysozoa</taxon>
        <taxon>Arthropoda</taxon>
        <taxon>Hexapoda</taxon>
        <taxon>Insecta</taxon>
        <taxon>Pterygota</taxon>
        <taxon>Neoptera</taxon>
        <taxon>Paraneoptera</taxon>
        <taxon>Thysanoptera</taxon>
        <taxon>Terebrantia</taxon>
        <taxon>Thripoidea</taxon>
        <taxon>Thripidae</taxon>
        <taxon>Megalurothrips</taxon>
    </lineage>
</organism>
<dbReference type="GO" id="GO:0000978">
    <property type="term" value="F:RNA polymerase II cis-regulatory region sequence-specific DNA binding"/>
    <property type="evidence" value="ECO:0007669"/>
    <property type="project" value="TreeGrafter"/>
</dbReference>
<dbReference type="InterPro" id="IPR000040">
    <property type="entry name" value="AML1_Runt"/>
</dbReference>
<evidence type="ECO:0000256" key="4">
    <source>
        <dbReference type="ARBA" id="ARBA00023242"/>
    </source>
</evidence>
<evidence type="ECO:0000256" key="1">
    <source>
        <dbReference type="ARBA" id="ARBA00004123"/>
    </source>
</evidence>
<feature type="compositionally biased region" description="Basic residues" evidence="5">
    <location>
        <begin position="390"/>
        <end position="402"/>
    </location>
</feature>
<keyword evidence="4" id="KW-0539">Nucleus</keyword>
<accession>A0AAV7XN09</accession>
<dbReference type="FunFam" id="2.60.40.720:FF:000001">
    <property type="entry name" value="Runt-related transcription factor"/>
    <property type="match status" value="1"/>
</dbReference>
<evidence type="ECO:0000256" key="5">
    <source>
        <dbReference type="SAM" id="MobiDB-lite"/>
    </source>
</evidence>
<dbReference type="GO" id="GO:0001709">
    <property type="term" value="P:cell fate determination"/>
    <property type="evidence" value="ECO:0007669"/>
    <property type="project" value="UniProtKB-ARBA"/>
</dbReference>
<dbReference type="InterPro" id="IPR008967">
    <property type="entry name" value="p53-like_TF_DNA-bd_sf"/>
</dbReference>
<keyword evidence="2" id="KW-0805">Transcription regulation</keyword>
<sequence length="594" mass="62596">MTNGLHHPGDQMQLPLSSLPGPGDAATPAACLPPAPPAPQAAAPKSKRRRAAMADTSNNNNSNNNNNNNNTGNSNDDMWWTERVMCEVQAEHPGELVRTGSPYFLCSALPTHWRSNKTLPVAFKVVALGDVLDGTLVTVRAGNDENCCSELRNCTSVMKNQVAKFNDLRFVGRSGRGKSFSITITVNTSPPQVATYSKAIKVTVDGPREPRSKTTGPHHQFRAIALGQRPFLESPFTHLRELETFRRKSDAFKSPTGSSTTASHESCSGAPPTETSWPTYASSYSPLQPPAYSYGGDLAPTATPVHNTMAGAGTPQGDGTMTHLPSVLPEHGASAVPAPGVAGTVPGGAASPTGGGDYTSLFTPPLKSSPSSAEYDASGMCGLAAATTPPHHHHHPHHHHRSAPPPLAPAYGTQDPYSAAAPCATNAYHASWGGGGLGTGANYNYNYNYQPSQPSPQPYPMVLYPNLYSTVNQNQIHLHLHHNPAAGGDLTALSTAAKAVAADVAGAGGHVAGHVSSHVTHQFDDVATIVCSGSSRGIEIGIDLQQQQQQQQQQQANSSVMVGPGSGDQQGGDISRYPQQHDSRQTDPSVWRPY</sequence>
<comment type="subcellular location">
    <subcellularLocation>
        <location evidence="1">Nucleus</location>
    </subcellularLocation>
</comment>
<feature type="region of interest" description="Disordered" evidence="5">
    <location>
        <begin position="1"/>
        <end position="76"/>
    </location>
</feature>
<evidence type="ECO:0000313" key="8">
    <source>
        <dbReference type="Proteomes" id="UP001075354"/>
    </source>
</evidence>
<dbReference type="AlphaFoldDB" id="A0AAV7XN09"/>
<dbReference type="EMBL" id="JAPTSV010000007">
    <property type="protein sequence ID" value="KAJ1525817.1"/>
    <property type="molecule type" value="Genomic_DNA"/>
</dbReference>
<evidence type="ECO:0000313" key="7">
    <source>
        <dbReference type="EMBL" id="KAJ1525817.1"/>
    </source>
</evidence>
<dbReference type="Gene3D" id="2.60.40.720">
    <property type="match status" value="1"/>
</dbReference>
<dbReference type="PROSITE" id="PS51062">
    <property type="entry name" value="RUNT"/>
    <property type="match status" value="1"/>
</dbReference>
<dbReference type="InterPro" id="IPR013524">
    <property type="entry name" value="Runt_dom"/>
</dbReference>
<gene>
    <name evidence="7" type="ORF">ONE63_009020</name>
</gene>
<dbReference type="PANTHER" id="PTHR11950">
    <property type="entry name" value="RUNT RELATED"/>
    <property type="match status" value="1"/>
</dbReference>
<name>A0AAV7XN09_9NEOP</name>
<dbReference type="Proteomes" id="UP001075354">
    <property type="component" value="Chromosome 7"/>
</dbReference>
<dbReference type="PANTHER" id="PTHR11950:SF49">
    <property type="entry name" value="PROTEIN LOZENGE"/>
    <property type="match status" value="1"/>
</dbReference>
<feature type="compositionally biased region" description="Low complexity" evidence="5">
    <location>
        <begin position="53"/>
        <end position="75"/>
    </location>
</feature>
<feature type="compositionally biased region" description="Polar residues" evidence="5">
    <location>
        <begin position="255"/>
        <end position="266"/>
    </location>
</feature>
<dbReference type="InterPro" id="IPR012346">
    <property type="entry name" value="p53/RUNT-type_TF_DNA-bd_sf"/>
</dbReference>
<feature type="region of interest" description="Disordered" evidence="5">
    <location>
        <begin position="386"/>
        <end position="413"/>
    </location>
</feature>
<dbReference type="GO" id="GO:0005524">
    <property type="term" value="F:ATP binding"/>
    <property type="evidence" value="ECO:0007669"/>
    <property type="project" value="InterPro"/>
</dbReference>
<keyword evidence="3" id="KW-0804">Transcription</keyword>
<feature type="compositionally biased region" description="Low complexity" evidence="5">
    <location>
        <begin position="545"/>
        <end position="555"/>
    </location>
</feature>
<dbReference type="PRINTS" id="PR00967">
    <property type="entry name" value="ONCOGENEAML1"/>
</dbReference>
<evidence type="ECO:0000256" key="3">
    <source>
        <dbReference type="ARBA" id="ARBA00023163"/>
    </source>
</evidence>
<keyword evidence="8" id="KW-1185">Reference proteome</keyword>
<evidence type="ECO:0000259" key="6">
    <source>
        <dbReference type="PROSITE" id="PS51062"/>
    </source>
</evidence>
<dbReference type="SUPFAM" id="SSF49417">
    <property type="entry name" value="p53-like transcription factors"/>
    <property type="match status" value="1"/>
</dbReference>
<reference evidence="7" key="1">
    <citation type="submission" date="2022-12" db="EMBL/GenBank/DDBJ databases">
        <title>Chromosome-level genome assembly of the bean flower thrips Megalurothrips usitatus.</title>
        <authorList>
            <person name="Ma L."/>
            <person name="Liu Q."/>
            <person name="Li H."/>
            <person name="Cai W."/>
        </authorList>
    </citation>
    <scope>NUCLEOTIDE SEQUENCE</scope>
    <source>
        <strain evidence="7">Cailab_2022a</strain>
    </source>
</reference>
<dbReference type="Pfam" id="PF00853">
    <property type="entry name" value="Runt"/>
    <property type="match status" value="1"/>
</dbReference>
<dbReference type="GO" id="GO:0005634">
    <property type="term" value="C:nucleus"/>
    <property type="evidence" value="ECO:0007669"/>
    <property type="project" value="UniProtKB-SubCell"/>
</dbReference>
<evidence type="ECO:0000256" key="2">
    <source>
        <dbReference type="ARBA" id="ARBA00023015"/>
    </source>
</evidence>
<comment type="caution">
    <text evidence="7">The sequence shown here is derived from an EMBL/GenBank/DDBJ whole genome shotgun (WGS) entry which is preliminary data.</text>
</comment>
<feature type="domain" description="Runt" evidence="6">
    <location>
        <begin position="84"/>
        <end position="212"/>
    </location>
</feature>
<protein>
    <recommendedName>
        <fullName evidence="6">Runt domain-containing protein</fullName>
    </recommendedName>
</protein>
<proteinExistence type="predicted"/>
<feature type="region of interest" description="Disordered" evidence="5">
    <location>
        <begin position="248"/>
        <end position="274"/>
    </location>
</feature>
<feature type="region of interest" description="Disordered" evidence="5">
    <location>
        <begin position="544"/>
        <end position="594"/>
    </location>
</feature>